<protein>
    <recommendedName>
        <fullName evidence="5">Aldehyde dehydrogenase domain-containing protein</fullName>
    </recommendedName>
</protein>
<dbReference type="InterPro" id="IPR016161">
    <property type="entry name" value="Ald_DH/histidinol_DH"/>
</dbReference>
<dbReference type="Gene3D" id="3.40.605.10">
    <property type="entry name" value="Aldehyde Dehydrogenase, Chain A, domain 1"/>
    <property type="match status" value="2"/>
</dbReference>
<evidence type="ECO:0000313" key="7">
    <source>
        <dbReference type="Proteomes" id="UP001208570"/>
    </source>
</evidence>
<evidence type="ECO:0000313" key="6">
    <source>
        <dbReference type="EMBL" id="KAK2151153.1"/>
    </source>
</evidence>
<dbReference type="Gene3D" id="3.40.309.10">
    <property type="entry name" value="Aldehyde Dehydrogenase, Chain A, domain 2"/>
    <property type="match status" value="2"/>
</dbReference>
<evidence type="ECO:0000256" key="3">
    <source>
        <dbReference type="PROSITE-ProRule" id="PRU10007"/>
    </source>
</evidence>
<dbReference type="PROSITE" id="PS00070">
    <property type="entry name" value="ALDEHYDE_DEHYDR_CYS"/>
    <property type="match status" value="1"/>
</dbReference>
<gene>
    <name evidence="6" type="ORF">LSH36_374g04014</name>
</gene>
<accession>A0AAD9JEI5</accession>
<name>A0AAD9JEI5_9ANNE</name>
<dbReference type="PANTHER" id="PTHR11699">
    <property type="entry name" value="ALDEHYDE DEHYDROGENASE-RELATED"/>
    <property type="match status" value="1"/>
</dbReference>
<feature type="domain" description="Aldehyde dehydrogenase" evidence="5">
    <location>
        <begin position="171"/>
        <end position="210"/>
    </location>
</feature>
<evidence type="ECO:0000259" key="5">
    <source>
        <dbReference type="Pfam" id="PF00171"/>
    </source>
</evidence>
<keyword evidence="2 4" id="KW-0560">Oxidoreductase</keyword>
<feature type="domain" description="Aldehyde dehydrogenase" evidence="5">
    <location>
        <begin position="17"/>
        <end position="169"/>
    </location>
</feature>
<feature type="active site" evidence="3">
    <location>
        <position position="37"/>
    </location>
</feature>
<dbReference type="EMBL" id="JAODUP010000374">
    <property type="protein sequence ID" value="KAK2151153.1"/>
    <property type="molecule type" value="Genomic_DNA"/>
</dbReference>
<comment type="similarity">
    <text evidence="1 4">Belongs to the aldehyde dehydrogenase family.</text>
</comment>
<keyword evidence="7" id="KW-1185">Reference proteome</keyword>
<dbReference type="FunFam" id="3.40.605.10:FF:000026">
    <property type="entry name" value="Aldehyde dehydrogenase, putative"/>
    <property type="match status" value="1"/>
</dbReference>
<comment type="caution">
    <text evidence="6">The sequence shown here is derived from an EMBL/GenBank/DDBJ whole genome shotgun (WGS) entry which is preliminary data.</text>
</comment>
<dbReference type="Pfam" id="PF00171">
    <property type="entry name" value="Aldedh"/>
    <property type="match status" value="2"/>
</dbReference>
<dbReference type="InterPro" id="IPR029510">
    <property type="entry name" value="Ald_DH_CS_GLU"/>
</dbReference>
<proteinExistence type="inferred from homology"/>
<evidence type="ECO:0000256" key="1">
    <source>
        <dbReference type="ARBA" id="ARBA00009986"/>
    </source>
</evidence>
<dbReference type="FunFam" id="3.40.309.10:FF:000001">
    <property type="entry name" value="Mitochondrial aldehyde dehydrogenase 2"/>
    <property type="match status" value="1"/>
</dbReference>
<dbReference type="AlphaFoldDB" id="A0AAD9JEI5"/>
<evidence type="ECO:0000256" key="4">
    <source>
        <dbReference type="RuleBase" id="RU003345"/>
    </source>
</evidence>
<dbReference type="GO" id="GO:0016620">
    <property type="term" value="F:oxidoreductase activity, acting on the aldehyde or oxo group of donors, NAD or NADP as acceptor"/>
    <property type="evidence" value="ECO:0007669"/>
    <property type="project" value="InterPro"/>
</dbReference>
<dbReference type="InterPro" id="IPR016162">
    <property type="entry name" value="Ald_DH_N"/>
</dbReference>
<dbReference type="PROSITE" id="PS00687">
    <property type="entry name" value="ALDEHYDE_DEHYDR_GLU"/>
    <property type="match status" value="1"/>
</dbReference>
<organism evidence="6 7">
    <name type="scientific">Paralvinella palmiformis</name>
    <dbReference type="NCBI Taxonomy" id="53620"/>
    <lineage>
        <taxon>Eukaryota</taxon>
        <taxon>Metazoa</taxon>
        <taxon>Spiralia</taxon>
        <taxon>Lophotrochozoa</taxon>
        <taxon>Annelida</taxon>
        <taxon>Polychaeta</taxon>
        <taxon>Sedentaria</taxon>
        <taxon>Canalipalpata</taxon>
        <taxon>Terebellida</taxon>
        <taxon>Terebelliformia</taxon>
        <taxon>Alvinellidae</taxon>
        <taxon>Paralvinella</taxon>
    </lineage>
</organism>
<evidence type="ECO:0000256" key="2">
    <source>
        <dbReference type="ARBA" id="ARBA00023002"/>
    </source>
</evidence>
<dbReference type="Proteomes" id="UP001208570">
    <property type="component" value="Unassembled WGS sequence"/>
</dbReference>
<reference evidence="6" key="1">
    <citation type="journal article" date="2023" name="Mol. Biol. Evol.">
        <title>Third-Generation Sequencing Reveals the Adaptive Role of the Epigenome in Three Deep-Sea Polychaetes.</title>
        <authorList>
            <person name="Perez M."/>
            <person name="Aroh O."/>
            <person name="Sun Y."/>
            <person name="Lan Y."/>
            <person name="Juniper S.K."/>
            <person name="Young C.R."/>
            <person name="Angers B."/>
            <person name="Qian P.Y."/>
        </authorList>
    </citation>
    <scope>NUCLEOTIDE SEQUENCE</scope>
    <source>
        <strain evidence="6">P08H-3</strain>
    </source>
</reference>
<dbReference type="InterPro" id="IPR015590">
    <property type="entry name" value="Aldehyde_DH_dom"/>
</dbReference>
<dbReference type="InterPro" id="IPR016160">
    <property type="entry name" value="Ald_DH_CS_CYS"/>
</dbReference>
<dbReference type="SUPFAM" id="SSF53720">
    <property type="entry name" value="ALDH-like"/>
    <property type="match status" value="1"/>
</dbReference>
<dbReference type="InterPro" id="IPR016163">
    <property type="entry name" value="Ald_DH_C"/>
</dbReference>
<sequence>MHPELYKTIPVLNNPFQVGHLIAKMAAKSNMKRVSLELGGKSPSIVFADADIDKAIDCCDFGLFFNMGQCCCAGSRVFVEDKIYDEFVEKAVKKAKKRPVGDPFDVKVEQGPQIDEEQFNKILSFIESGKKEGAKLCVGGGRFGGHGYFVKPTVFADVKDNMKIAKEEVNKINCYNVFDSGSPFGGYKMSGNGRELGEYGLEEYTEVKSVSVA</sequence>